<accession>A0A8H6JII6</accession>
<dbReference type="OrthoDB" id="9997102at2759"/>
<dbReference type="InterPro" id="IPR008030">
    <property type="entry name" value="NmrA-like"/>
</dbReference>
<name>A0A8H6JII6_9PEZI</name>
<keyword evidence="5" id="KW-1185">Reference proteome</keyword>
<reference evidence="4" key="1">
    <citation type="journal article" date="2020" name="Phytopathology">
        <title>Genome Sequence Resources of Colletotrichum truncatum, C. plurivorum, C. musicola, and C. sojae: Four Species Pathogenic to Soybean (Glycine max).</title>
        <authorList>
            <person name="Rogerio F."/>
            <person name="Boufleur T.R."/>
            <person name="Ciampi-Guillardi M."/>
            <person name="Sukno S.A."/>
            <person name="Thon M.R."/>
            <person name="Massola Junior N.S."/>
            <person name="Baroncelli R."/>
        </authorList>
    </citation>
    <scope>NUCLEOTIDE SEQUENCE</scope>
    <source>
        <strain evidence="4">LFN0074</strain>
    </source>
</reference>
<comment type="similarity">
    <text evidence="1">Belongs to the NmrA-type oxidoreductase family.</text>
</comment>
<dbReference type="EMBL" id="WIGM01000753">
    <property type="protein sequence ID" value="KAF6813592.1"/>
    <property type="molecule type" value="Genomic_DNA"/>
</dbReference>
<dbReference type="SUPFAM" id="SSF51735">
    <property type="entry name" value="NAD(P)-binding Rossmann-fold domains"/>
    <property type="match status" value="1"/>
</dbReference>
<gene>
    <name evidence="4" type="ORF">CMUS01_12801</name>
</gene>
<comment type="caution">
    <text evidence="4">The sequence shown here is derived from an EMBL/GenBank/DDBJ whole genome shotgun (WGS) entry which is preliminary data.</text>
</comment>
<sequence length="310" mass="34884">MSDFKVFLVAGATGRQGGAVVDALARHLDFEIRPSQIYALSRDPEGSGAKVLRERYDGIHIISGNLNEPHAIFQQLGEDVSRRTAVFLAQAHGPTEVSDAKAFIDAAATHEVPYFVYSSVERGGRQLSDEDPSYCKTFSDKYLIEQHLREICASSRSAAVPMEYTIIRPTWFADNAWWGFAGQLCMTGWRDNMRGKKMQVTVTKDIGRWAAEGLLRPDRTEIRNQAVSIASDELDFNEIDDIFKRHTGSGVPVTYGLLARGVIWMVNDLNTMFRFIGERPYGADLPWLRSKLKPTSFTEWVESEVPKRSE</sequence>
<evidence type="ECO:0000256" key="2">
    <source>
        <dbReference type="ARBA" id="ARBA00022857"/>
    </source>
</evidence>
<dbReference type="InterPro" id="IPR036291">
    <property type="entry name" value="NAD(P)-bd_dom_sf"/>
</dbReference>
<keyword evidence="2" id="KW-0521">NADP</keyword>
<dbReference type="Gene3D" id="3.40.50.720">
    <property type="entry name" value="NAD(P)-binding Rossmann-like Domain"/>
    <property type="match status" value="1"/>
</dbReference>
<protein>
    <submittedName>
        <fullName evidence="4">Nucleoside-diphosphate-sugar epimerase family protein</fullName>
    </submittedName>
</protein>
<evidence type="ECO:0000256" key="1">
    <source>
        <dbReference type="ARBA" id="ARBA00006328"/>
    </source>
</evidence>
<proteinExistence type="inferred from homology"/>
<dbReference type="PANTHER" id="PTHR42748:SF7">
    <property type="entry name" value="NMRA LIKE REDOX SENSOR 1-RELATED"/>
    <property type="match status" value="1"/>
</dbReference>
<dbReference type="InterPro" id="IPR051164">
    <property type="entry name" value="NmrA-like_oxidored"/>
</dbReference>
<dbReference type="AlphaFoldDB" id="A0A8H6JII6"/>
<evidence type="ECO:0000259" key="3">
    <source>
        <dbReference type="Pfam" id="PF05368"/>
    </source>
</evidence>
<organism evidence="4 5">
    <name type="scientific">Colletotrichum musicola</name>
    <dbReference type="NCBI Taxonomy" id="2175873"/>
    <lineage>
        <taxon>Eukaryota</taxon>
        <taxon>Fungi</taxon>
        <taxon>Dikarya</taxon>
        <taxon>Ascomycota</taxon>
        <taxon>Pezizomycotina</taxon>
        <taxon>Sordariomycetes</taxon>
        <taxon>Hypocreomycetidae</taxon>
        <taxon>Glomerellales</taxon>
        <taxon>Glomerellaceae</taxon>
        <taxon>Colletotrichum</taxon>
        <taxon>Colletotrichum orchidearum species complex</taxon>
    </lineage>
</organism>
<dbReference type="Gene3D" id="3.90.25.10">
    <property type="entry name" value="UDP-galactose 4-epimerase, domain 1"/>
    <property type="match status" value="1"/>
</dbReference>
<evidence type="ECO:0000313" key="4">
    <source>
        <dbReference type="EMBL" id="KAF6813592.1"/>
    </source>
</evidence>
<dbReference type="Proteomes" id="UP000639643">
    <property type="component" value="Unassembled WGS sequence"/>
</dbReference>
<evidence type="ECO:0000313" key="5">
    <source>
        <dbReference type="Proteomes" id="UP000639643"/>
    </source>
</evidence>
<dbReference type="GO" id="GO:0005634">
    <property type="term" value="C:nucleus"/>
    <property type="evidence" value="ECO:0007669"/>
    <property type="project" value="TreeGrafter"/>
</dbReference>
<feature type="domain" description="NmrA-like" evidence="3">
    <location>
        <begin position="6"/>
        <end position="299"/>
    </location>
</feature>
<dbReference type="PANTHER" id="PTHR42748">
    <property type="entry name" value="NITROGEN METABOLITE REPRESSION PROTEIN NMRA FAMILY MEMBER"/>
    <property type="match status" value="1"/>
</dbReference>
<dbReference type="Pfam" id="PF05368">
    <property type="entry name" value="NmrA"/>
    <property type="match status" value="1"/>
</dbReference>